<evidence type="ECO:0000256" key="2">
    <source>
        <dbReference type="ARBA" id="ARBA00023002"/>
    </source>
</evidence>
<dbReference type="PRINTS" id="PR00080">
    <property type="entry name" value="SDRFAMILY"/>
</dbReference>
<dbReference type="Pfam" id="PF00106">
    <property type="entry name" value="adh_short"/>
    <property type="match status" value="1"/>
</dbReference>
<dbReference type="InterPro" id="IPR036291">
    <property type="entry name" value="NAD(P)-bd_dom_sf"/>
</dbReference>
<sequence>MSTGLDSSAVWLITGCSSGLGKAFAQAVYNLGHNVVATARNTTSLSYLPDDSPRVLKLKVDVTSKESIVNAVSATVEKYGRLDVVINNAGYAFMGDTESIPEEDARTEVETLFWGPVFLMQEAVRVFREVNNSRHNVGGTIVNITSMGGTVTVAGNSFYHAGKFALEGFTKAMAQEMKPEWNIRFLLVAPGGIRTNFAGSETASLKVGPRHPSYNTGSDPVSQLLGYINSPSAIETWSDVDLCAGLVVDMVAGAGGKERKYKGKDLPRKMLIGSDAVQYVKLEIEAQLKEIEEWKEESVSVTTNGGATMDFTKSV</sequence>
<dbReference type="EMBL" id="DF933830">
    <property type="protein sequence ID" value="GAM39070.1"/>
    <property type="molecule type" value="Genomic_DNA"/>
</dbReference>
<evidence type="ECO:0000256" key="3">
    <source>
        <dbReference type="RuleBase" id="RU000363"/>
    </source>
</evidence>
<comment type="caution">
    <text evidence="4">The sequence shown here is derived from an EMBL/GenBank/DDBJ whole genome shotgun (WGS) entry which is preliminary data.</text>
</comment>
<dbReference type="InterPro" id="IPR051911">
    <property type="entry name" value="SDR_oxidoreductase"/>
</dbReference>
<keyword evidence="5" id="KW-1185">Reference proteome</keyword>
<dbReference type="PRINTS" id="PR00081">
    <property type="entry name" value="GDHRDH"/>
</dbReference>
<organism evidence="4 5">
    <name type="scientific">Talaromyces pinophilus</name>
    <name type="common">Penicillium pinophilum</name>
    <dbReference type="NCBI Taxonomy" id="128442"/>
    <lineage>
        <taxon>Eukaryota</taxon>
        <taxon>Fungi</taxon>
        <taxon>Dikarya</taxon>
        <taxon>Ascomycota</taxon>
        <taxon>Pezizomycotina</taxon>
        <taxon>Eurotiomycetes</taxon>
        <taxon>Eurotiomycetidae</taxon>
        <taxon>Eurotiales</taxon>
        <taxon>Trichocomaceae</taxon>
        <taxon>Talaromyces</taxon>
        <taxon>Talaromyces sect. Talaromyces</taxon>
    </lineage>
</organism>
<dbReference type="AlphaFoldDB" id="A0A6V8HC77"/>
<keyword evidence="2" id="KW-0560">Oxidoreductase</keyword>
<gene>
    <name evidence="4" type="ORF">TCE0_034r10314</name>
</gene>
<evidence type="ECO:0000313" key="5">
    <source>
        <dbReference type="Proteomes" id="UP000053095"/>
    </source>
</evidence>
<dbReference type="GO" id="GO:0016491">
    <property type="term" value="F:oxidoreductase activity"/>
    <property type="evidence" value="ECO:0007669"/>
    <property type="project" value="UniProtKB-KW"/>
</dbReference>
<dbReference type="InterPro" id="IPR002347">
    <property type="entry name" value="SDR_fam"/>
</dbReference>
<accession>A0A6V8HC77</accession>
<proteinExistence type="inferred from homology"/>
<evidence type="ECO:0000256" key="1">
    <source>
        <dbReference type="ARBA" id="ARBA00006484"/>
    </source>
</evidence>
<dbReference type="PANTHER" id="PTHR43976">
    <property type="entry name" value="SHORT CHAIN DEHYDROGENASE"/>
    <property type="match status" value="1"/>
</dbReference>
<protein>
    <submittedName>
        <fullName evidence="4">3-oxoacyl-(Acyl-carrier-protein) reductase</fullName>
    </submittedName>
</protein>
<name>A0A6V8HC77_TALPI</name>
<dbReference type="Proteomes" id="UP000053095">
    <property type="component" value="Unassembled WGS sequence"/>
</dbReference>
<reference evidence="5" key="1">
    <citation type="journal article" date="2015" name="Genome Announc.">
        <title>Draft genome sequence of Talaromyces cellulolyticus strain Y-94, a source of lignocellulosic biomass-degrading enzymes.</title>
        <authorList>
            <person name="Fujii T."/>
            <person name="Koike H."/>
            <person name="Sawayama S."/>
            <person name="Yano S."/>
            <person name="Inoue H."/>
        </authorList>
    </citation>
    <scope>NUCLEOTIDE SEQUENCE [LARGE SCALE GENOMIC DNA]</scope>
    <source>
        <strain evidence="5">Y-94</strain>
    </source>
</reference>
<comment type="similarity">
    <text evidence="1 3">Belongs to the short-chain dehydrogenases/reductases (SDR) family.</text>
</comment>
<evidence type="ECO:0000313" key="4">
    <source>
        <dbReference type="EMBL" id="GAM39070.1"/>
    </source>
</evidence>
<dbReference type="PANTHER" id="PTHR43976:SF16">
    <property type="entry name" value="SHORT-CHAIN DEHYDROGENASE_REDUCTASE FAMILY PROTEIN"/>
    <property type="match status" value="1"/>
</dbReference>
<dbReference type="SUPFAM" id="SSF51735">
    <property type="entry name" value="NAD(P)-binding Rossmann-fold domains"/>
    <property type="match status" value="1"/>
</dbReference>
<dbReference type="Gene3D" id="3.40.50.720">
    <property type="entry name" value="NAD(P)-binding Rossmann-like Domain"/>
    <property type="match status" value="1"/>
</dbReference>